<organism evidence="1">
    <name type="scientific">Anguilla anguilla</name>
    <name type="common">European freshwater eel</name>
    <name type="synonym">Muraena anguilla</name>
    <dbReference type="NCBI Taxonomy" id="7936"/>
    <lineage>
        <taxon>Eukaryota</taxon>
        <taxon>Metazoa</taxon>
        <taxon>Chordata</taxon>
        <taxon>Craniata</taxon>
        <taxon>Vertebrata</taxon>
        <taxon>Euteleostomi</taxon>
        <taxon>Actinopterygii</taxon>
        <taxon>Neopterygii</taxon>
        <taxon>Teleostei</taxon>
        <taxon>Anguilliformes</taxon>
        <taxon>Anguillidae</taxon>
        <taxon>Anguilla</taxon>
    </lineage>
</organism>
<dbReference type="EMBL" id="GBXM01095578">
    <property type="protein sequence ID" value="JAH12999.1"/>
    <property type="molecule type" value="Transcribed_RNA"/>
</dbReference>
<reference evidence="1" key="2">
    <citation type="journal article" date="2015" name="Fish Shellfish Immunol.">
        <title>Early steps in the European eel (Anguilla anguilla)-Vibrio vulnificus interaction in the gills: Role of the RtxA13 toxin.</title>
        <authorList>
            <person name="Callol A."/>
            <person name="Pajuelo D."/>
            <person name="Ebbesson L."/>
            <person name="Teles M."/>
            <person name="MacKenzie S."/>
            <person name="Amaro C."/>
        </authorList>
    </citation>
    <scope>NUCLEOTIDE SEQUENCE</scope>
</reference>
<sequence length="15" mass="1750">MIHPNQQSNLKTQNP</sequence>
<protein>
    <submittedName>
        <fullName evidence="1">Uncharacterized protein</fullName>
    </submittedName>
</protein>
<proteinExistence type="predicted"/>
<evidence type="ECO:0000313" key="1">
    <source>
        <dbReference type="EMBL" id="JAH12999.1"/>
    </source>
</evidence>
<name>A0A0E9Q8C6_ANGAN</name>
<reference evidence="1" key="1">
    <citation type="submission" date="2014-11" db="EMBL/GenBank/DDBJ databases">
        <authorList>
            <person name="Amaro Gonzalez C."/>
        </authorList>
    </citation>
    <scope>NUCLEOTIDE SEQUENCE</scope>
</reference>
<accession>A0A0E9Q8C6</accession>